<keyword evidence="2" id="KW-0274">FAD</keyword>
<gene>
    <name evidence="5" type="ORF">FGADI_202</name>
</gene>
<dbReference type="GO" id="GO:0044550">
    <property type="term" value="P:secondary metabolite biosynthetic process"/>
    <property type="evidence" value="ECO:0007669"/>
    <property type="project" value="TreeGrafter"/>
</dbReference>
<dbReference type="Gene3D" id="3.50.50.60">
    <property type="entry name" value="FAD/NAD(P)-binding domain"/>
    <property type="match status" value="1"/>
</dbReference>
<dbReference type="PANTHER" id="PTHR11552">
    <property type="entry name" value="GLUCOSE-METHANOL-CHOLINE GMC OXIDOREDUCTASE"/>
    <property type="match status" value="1"/>
</dbReference>
<dbReference type="InterPro" id="IPR023213">
    <property type="entry name" value="CAT-like_dom_sf"/>
</dbReference>
<comment type="caution">
    <text evidence="5">The sequence shown here is derived from an EMBL/GenBank/DDBJ whole genome shotgun (WGS) entry which is preliminary data.</text>
</comment>
<dbReference type="InterPro" id="IPR010828">
    <property type="entry name" value="Atf2/Sli1-like"/>
</dbReference>
<dbReference type="InterPro" id="IPR012132">
    <property type="entry name" value="GMC_OxRdtase"/>
</dbReference>
<proteinExistence type="inferred from homology"/>
<sequence length="1098" mass="118941">MTEPQLKKIRPLGKLEQLSAVAHHIDFFTNTGLSAHYSPTQPLPGFDLEETVYGALSQVLTQHPVLFAIPVISENEEPYWGRLASIDLEKVVSFIDRSRPCFTGDQTDDELDSLLERQHNTNFKAGYGTLPVWRLIILKDHDLSKGLTTSFIAHHSMTDGTGLQIFHDSFQKALCDIASSSTEQPVDRIVYSNDAPIAPSLEELHPLPIAKNALVSHNAELNEWRGSPIALPCVTRYKSLLLPSHMMGHFVQDCKKHRVAPTVALPSLVARLLYNNLPLTAEALTCNIPVSLRPDLPPKLVEGVMGNFIDAFKIQLLRSDLDQVSDDSSTGGTGIWNHAKKIQQATRKYFANASPSGELYANVAVLNLIPNIGAALAGSIGHPRGESFEVSNLGAFSQAKNVKGDAKPLWHRGKVLLSRCAYAGGAPLVICVLNNEEYVGFGFTWQDGSIEESIVQAVIDGIKTYFNAGTLASSRNRAGEREGKKTQDLDPKFQALTLAALSCLHTTTASAYPRQDASLCTEYDYIIVGAGASGLTVANRLSEDPAVTVLVIEAGDFDKNEDIVTIPGLAGGAIGTKYDWNLTYPATTSLNGRNVSIPLGKVVGGSTKLNRMVYDRGSKADYDRWAELGNSDWEWNTLLPYFKKNEKFTGPNADIKQEYGITTDPSAHGSSGFIHSSYSPFFWPTTKSIVKATEELDINIAFDQANGGAIGGYFCPHNLNPKTLVRSSAQDYYSAVSQRKNLQLLPGNQVTRIRTSKNGSSVRATGVEFAKNKESTKKTVKAKKEVILAAGAIHTPQILQVSGIGDSALLSSIDVPVVVDLPAVGQNFHDHVLLSVVGTINAPIQTSNLTSNATFAAEARAEYDQQKKGPYTSPTGDFLLFLPLSNYTSSASDIYKQAASQDGSKFLPSGTPAEVVKGYKKQQKVLNEKLLDTKSAILEIIWADGTSVLGLQHPYSRGSVKAKSSNIFDYPDANPEFLKNPLDIAILTEGVRFARKLSGAPSIKTLNPFEIVPGANVTSDSDIEQFIRNSASTLFHPAGSCKIGSRSDGGVVDEKLRVYGVKGLRIVDASVIPLLPATHTMTTVYAVAEKAADLIKRG</sequence>
<dbReference type="Pfam" id="PF07247">
    <property type="entry name" value="AATase"/>
    <property type="match status" value="1"/>
</dbReference>
<evidence type="ECO:0000256" key="1">
    <source>
        <dbReference type="ARBA" id="ARBA00010790"/>
    </source>
</evidence>
<dbReference type="SUPFAM" id="SSF54373">
    <property type="entry name" value="FAD-linked reductases, C-terminal domain"/>
    <property type="match status" value="1"/>
</dbReference>
<dbReference type="Gene3D" id="3.30.560.10">
    <property type="entry name" value="Glucose Oxidase, domain 3"/>
    <property type="match status" value="1"/>
</dbReference>
<reference evidence="5" key="2">
    <citation type="submission" date="2020-05" db="EMBL/GenBank/DDBJ databases">
        <authorList>
            <person name="Kim H.-S."/>
            <person name="Proctor R.H."/>
            <person name="Brown D.W."/>
        </authorList>
    </citation>
    <scope>NUCLEOTIDE SEQUENCE</scope>
    <source>
        <strain evidence="5">NRRL 45417</strain>
    </source>
</reference>
<dbReference type="OrthoDB" id="269227at2759"/>
<dbReference type="Proteomes" id="UP000604273">
    <property type="component" value="Unassembled WGS sequence"/>
</dbReference>
<keyword evidence="6" id="KW-1185">Reference proteome</keyword>
<feature type="domain" description="Glucose-methanol-choline oxidoreductase N-terminal" evidence="4">
    <location>
        <begin position="791"/>
        <end position="805"/>
    </location>
</feature>
<dbReference type="Gene3D" id="3.30.559.10">
    <property type="entry name" value="Chloramphenicol acetyltransferase-like domain"/>
    <property type="match status" value="1"/>
</dbReference>
<dbReference type="InterPro" id="IPR036188">
    <property type="entry name" value="FAD/NAD-bd_sf"/>
</dbReference>
<name>A0A8H4X4H2_9HYPO</name>
<feature type="domain" description="Glucose-methanol-choline oxidoreductase N-terminal" evidence="3">
    <location>
        <begin position="600"/>
        <end position="623"/>
    </location>
</feature>
<dbReference type="GO" id="GO:0016614">
    <property type="term" value="F:oxidoreductase activity, acting on CH-OH group of donors"/>
    <property type="evidence" value="ECO:0007669"/>
    <property type="project" value="InterPro"/>
</dbReference>
<keyword evidence="2" id="KW-0285">Flavoprotein</keyword>
<dbReference type="SUPFAM" id="SSF51905">
    <property type="entry name" value="FAD/NAD(P)-binding domain"/>
    <property type="match status" value="1"/>
</dbReference>
<organism evidence="5 6">
    <name type="scientific">Fusarium gaditjirri</name>
    <dbReference type="NCBI Taxonomy" id="282569"/>
    <lineage>
        <taxon>Eukaryota</taxon>
        <taxon>Fungi</taxon>
        <taxon>Dikarya</taxon>
        <taxon>Ascomycota</taxon>
        <taxon>Pezizomycotina</taxon>
        <taxon>Sordariomycetes</taxon>
        <taxon>Hypocreomycetidae</taxon>
        <taxon>Hypocreales</taxon>
        <taxon>Nectriaceae</taxon>
        <taxon>Fusarium</taxon>
        <taxon>Fusarium nisikadoi species complex</taxon>
    </lineage>
</organism>
<evidence type="ECO:0000313" key="5">
    <source>
        <dbReference type="EMBL" id="KAF4961578.1"/>
    </source>
</evidence>
<comment type="similarity">
    <text evidence="1 2">Belongs to the GMC oxidoreductase family.</text>
</comment>
<dbReference type="GO" id="GO:0050660">
    <property type="term" value="F:flavin adenine dinucleotide binding"/>
    <property type="evidence" value="ECO:0007669"/>
    <property type="project" value="InterPro"/>
</dbReference>
<evidence type="ECO:0000259" key="4">
    <source>
        <dbReference type="PROSITE" id="PS00624"/>
    </source>
</evidence>
<evidence type="ECO:0000259" key="3">
    <source>
        <dbReference type="PROSITE" id="PS00623"/>
    </source>
</evidence>
<reference evidence="5" key="1">
    <citation type="journal article" date="2020" name="BMC Genomics">
        <title>Correction to: Identification and distribution of gene clusters required for synthesis of sphingolipid metabolism inhibitors in diverse species of the filamentous fungus Fusarium.</title>
        <authorList>
            <person name="Kim H.S."/>
            <person name="Lohmar J.M."/>
            <person name="Busman M."/>
            <person name="Brown D.W."/>
            <person name="Naumann T.A."/>
            <person name="Divon H.H."/>
            <person name="Lysoe E."/>
            <person name="Uhlig S."/>
            <person name="Proctor R.H."/>
        </authorList>
    </citation>
    <scope>NUCLEOTIDE SEQUENCE</scope>
    <source>
        <strain evidence="5">NRRL 45417</strain>
    </source>
</reference>
<evidence type="ECO:0000256" key="2">
    <source>
        <dbReference type="RuleBase" id="RU003968"/>
    </source>
</evidence>
<dbReference type="EMBL" id="JABFAI010000002">
    <property type="protein sequence ID" value="KAF4961578.1"/>
    <property type="molecule type" value="Genomic_DNA"/>
</dbReference>
<dbReference type="InterPro" id="IPR000172">
    <property type="entry name" value="GMC_OxRdtase_N"/>
</dbReference>
<dbReference type="Pfam" id="PF05199">
    <property type="entry name" value="GMC_oxred_C"/>
    <property type="match status" value="1"/>
</dbReference>
<dbReference type="Pfam" id="PF00732">
    <property type="entry name" value="GMC_oxred_N"/>
    <property type="match status" value="1"/>
</dbReference>
<accession>A0A8H4X4H2</accession>
<dbReference type="InterPro" id="IPR007867">
    <property type="entry name" value="GMC_OxRtase_C"/>
</dbReference>
<dbReference type="PANTHER" id="PTHR11552:SF115">
    <property type="entry name" value="DEHYDROGENASE XPTC-RELATED"/>
    <property type="match status" value="1"/>
</dbReference>
<protein>
    <recommendedName>
        <fullName evidence="3 4">Glucose-methanol-choline oxidoreductase N-terminal domain-containing protein</fullName>
    </recommendedName>
</protein>
<evidence type="ECO:0000313" key="6">
    <source>
        <dbReference type="Proteomes" id="UP000604273"/>
    </source>
</evidence>
<dbReference type="AlphaFoldDB" id="A0A8H4X4H2"/>
<dbReference type="SUPFAM" id="SSF52777">
    <property type="entry name" value="CoA-dependent acyltransferases"/>
    <property type="match status" value="2"/>
</dbReference>
<dbReference type="PROSITE" id="PS00623">
    <property type="entry name" value="GMC_OXRED_1"/>
    <property type="match status" value="1"/>
</dbReference>
<dbReference type="PROSITE" id="PS00624">
    <property type="entry name" value="GMC_OXRED_2"/>
    <property type="match status" value="1"/>
</dbReference>